<organism evidence="1 2">
    <name type="scientific">Rickettsia canadensis str. CA410</name>
    <dbReference type="NCBI Taxonomy" id="1105107"/>
    <lineage>
        <taxon>Bacteria</taxon>
        <taxon>Pseudomonadati</taxon>
        <taxon>Pseudomonadota</taxon>
        <taxon>Alphaproteobacteria</taxon>
        <taxon>Rickettsiales</taxon>
        <taxon>Rickettsiaceae</taxon>
        <taxon>Rickettsieae</taxon>
        <taxon>Rickettsia</taxon>
        <taxon>belli group</taxon>
    </lineage>
</organism>
<gene>
    <name evidence="1" type="ORF">RCA_00630</name>
</gene>
<sequence>MLLYDRGEFTLSEAKDLPWSEEIAKDYYEK</sequence>
<dbReference type="EMBL" id="CP003304">
    <property type="protein sequence ID" value="AFB20703.1"/>
    <property type="molecule type" value="Genomic_DNA"/>
</dbReference>
<evidence type="ECO:0000313" key="1">
    <source>
        <dbReference type="EMBL" id="AFB20703.1"/>
    </source>
</evidence>
<name>A0ABM5MRS0_RICCA</name>
<keyword evidence="2" id="KW-1185">Reference proteome</keyword>
<protein>
    <submittedName>
        <fullName evidence="1">Uncharacterized protein</fullName>
    </submittedName>
</protein>
<reference evidence="2" key="1">
    <citation type="submission" date="2012-02" db="EMBL/GenBank/DDBJ databases">
        <title>Complete genome sequence of Rickettsia parkeri strain Portsmouth.</title>
        <authorList>
            <person name="Johnson S.L."/>
            <person name="Munk A.C."/>
            <person name="Han S."/>
            <person name="Bruce D.C."/>
            <person name="Dasch G.A."/>
        </authorList>
    </citation>
    <scope>NUCLEOTIDE SEQUENCE [LARGE SCALE GENOMIC DNA]</scope>
    <source>
        <strain evidence="2">CA410</strain>
    </source>
</reference>
<dbReference type="Proteomes" id="UP000007878">
    <property type="component" value="Chromosome"/>
</dbReference>
<accession>A0ABM5MRS0</accession>
<proteinExistence type="predicted"/>
<evidence type="ECO:0000313" key="2">
    <source>
        <dbReference type="Proteomes" id="UP000007878"/>
    </source>
</evidence>